<dbReference type="EMBL" id="JAEQNE010000010">
    <property type="protein sequence ID" value="MBL0394876.1"/>
    <property type="molecule type" value="Genomic_DNA"/>
</dbReference>
<dbReference type="AlphaFoldDB" id="A0A937CVZ7"/>
<proteinExistence type="predicted"/>
<comment type="caution">
    <text evidence="1">The sequence shown here is derived from an EMBL/GenBank/DDBJ whole genome shotgun (WGS) entry which is preliminary data.</text>
</comment>
<protein>
    <submittedName>
        <fullName evidence="1">Uncharacterized protein</fullName>
    </submittedName>
</protein>
<evidence type="ECO:0000313" key="2">
    <source>
        <dbReference type="Proteomes" id="UP000599109"/>
    </source>
</evidence>
<evidence type="ECO:0000313" key="1">
    <source>
        <dbReference type="EMBL" id="MBL0394876.1"/>
    </source>
</evidence>
<gene>
    <name evidence="1" type="ORF">JJ685_27300</name>
</gene>
<name>A0A937CVZ7_9BURK</name>
<sequence>MGRSGAVDVEIPAAGLPATIQVRGKYVQFDIVAATFGIRNFVFLPTANPLDMTNGVATPVFASKTPNHRGLVLNGAVDLLIEEEVLEIARLGPGLSMKIQAKDCAQGGIFQMEPERGDGTATRIVHTLAVAAQGLTPFYFDNPRFRAREGDIVPFKDTTIAVPTRINIANDFSPRFVARDSAQVATRVNEPACSKVFISRVSGPQTIQHCGNRSIWDVASGGRMGFVTGEDSVEVAPSPTICTHKCQAQNRVRGRAVVLGFPFPVPEASRLPLPQP</sequence>
<keyword evidence="2" id="KW-1185">Reference proteome</keyword>
<organism evidence="1 2">
    <name type="scientific">Ramlibacter monticola</name>
    <dbReference type="NCBI Taxonomy" id="1926872"/>
    <lineage>
        <taxon>Bacteria</taxon>
        <taxon>Pseudomonadati</taxon>
        <taxon>Pseudomonadota</taxon>
        <taxon>Betaproteobacteria</taxon>
        <taxon>Burkholderiales</taxon>
        <taxon>Comamonadaceae</taxon>
        <taxon>Ramlibacter</taxon>
    </lineage>
</organism>
<dbReference type="Proteomes" id="UP000599109">
    <property type="component" value="Unassembled WGS sequence"/>
</dbReference>
<reference evidence="1 2" key="1">
    <citation type="journal article" date="2017" name="Int. J. Syst. Evol. Microbiol.">
        <title>Ramlibacter monticola sp. nov., isolated from forest soil.</title>
        <authorList>
            <person name="Chaudhary D.K."/>
            <person name="Kim J."/>
        </authorList>
    </citation>
    <scope>NUCLEOTIDE SEQUENCE [LARGE SCALE GENOMIC DNA]</scope>
    <source>
        <strain evidence="1 2">KACC 19175</strain>
    </source>
</reference>
<accession>A0A937CVZ7</accession>